<protein>
    <submittedName>
        <fullName evidence="2">Uncharacterized protein</fullName>
    </submittedName>
</protein>
<accession>A0AAW2H7L3</accession>
<proteinExistence type="predicted"/>
<evidence type="ECO:0000256" key="1">
    <source>
        <dbReference type="SAM" id="Coils"/>
    </source>
</evidence>
<evidence type="ECO:0000313" key="2">
    <source>
        <dbReference type="EMBL" id="KAL0265733.1"/>
    </source>
</evidence>
<reference evidence="2" key="1">
    <citation type="journal article" date="2024" name="Gigascience">
        <title>Chromosome-level genome of the poultry shaft louse Menopon gallinae provides insight into the host-switching and adaptive evolution of parasitic lice.</title>
        <authorList>
            <person name="Xu Y."/>
            <person name="Ma L."/>
            <person name="Liu S."/>
            <person name="Liang Y."/>
            <person name="Liu Q."/>
            <person name="He Z."/>
            <person name="Tian L."/>
            <person name="Duan Y."/>
            <person name="Cai W."/>
            <person name="Li H."/>
            <person name="Song F."/>
        </authorList>
    </citation>
    <scope>NUCLEOTIDE SEQUENCE</scope>
    <source>
        <strain evidence="2">Cailab_2023a</strain>
    </source>
</reference>
<dbReference type="EMBL" id="JARGDH010000006">
    <property type="protein sequence ID" value="KAL0265733.1"/>
    <property type="molecule type" value="Genomic_DNA"/>
</dbReference>
<organism evidence="2">
    <name type="scientific">Menopon gallinae</name>
    <name type="common">poultry shaft louse</name>
    <dbReference type="NCBI Taxonomy" id="328185"/>
    <lineage>
        <taxon>Eukaryota</taxon>
        <taxon>Metazoa</taxon>
        <taxon>Ecdysozoa</taxon>
        <taxon>Arthropoda</taxon>
        <taxon>Hexapoda</taxon>
        <taxon>Insecta</taxon>
        <taxon>Pterygota</taxon>
        <taxon>Neoptera</taxon>
        <taxon>Paraneoptera</taxon>
        <taxon>Psocodea</taxon>
        <taxon>Troctomorpha</taxon>
        <taxon>Phthiraptera</taxon>
        <taxon>Amblycera</taxon>
        <taxon>Menoponidae</taxon>
        <taxon>Menopon</taxon>
    </lineage>
</organism>
<keyword evidence="1" id="KW-0175">Coiled coil</keyword>
<name>A0AAW2H7L3_9NEOP</name>
<sequence length="180" mass="21519">MFPVLAALVAPYGELAVDASHVFHKCVLCDKGVYSRDTYDSLHDECMQSILNNERELEERARARELEERNREIERIEREVERIKKEIEERERMRGMTHKRMLEIEMNETKKAMKQSRIAMENRERNMIQKLREMERNKREAGVVTKKTEENEEENTEHIICWFYFINYANTGGSFVGRNT</sequence>
<comment type="caution">
    <text evidence="2">The sequence shown here is derived from an EMBL/GenBank/DDBJ whole genome shotgun (WGS) entry which is preliminary data.</text>
</comment>
<gene>
    <name evidence="2" type="ORF">PYX00_011448</name>
</gene>
<feature type="coiled-coil region" evidence="1">
    <location>
        <begin position="47"/>
        <end position="93"/>
    </location>
</feature>
<dbReference type="AlphaFoldDB" id="A0AAW2H7L3"/>